<dbReference type="PANTHER" id="PTHR46601:SF2">
    <property type="entry name" value="UBIQUITIN-LIKE PROTEASE FAMILY PROFILE DOMAIN-CONTAINING PROTEIN"/>
    <property type="match status" value="1"/>
</dbReference>
<evidence type="ECO:0000313" key="2">
    <source>
        <dbReference type="Proteomes" id="UP000676336"/>
    </source>
</evidence>
<dbReference type="Proteomes" id="UP000676336">
    <property type="component" value="Unassembled WGS sequence"/>
</dbReference>
<dbReference type="EMBL" id="CAJOBI010004468">
    <property type="protein sequence ID" value="CAF4002631.1"/>
    <property type="molecule type" value="Genomic_DNA"/>
</dbReference>
<gene>
    <name evidence="1" type="ORF">SMN809_LOCUS12020</name>
</gene>
<protein>
    <submittedName>
        <fullName evidence="1">Uncharacterized protein</fullName>
    </submittedName>
</protein>
<reference evidence="1" key="1">
    <citation type="submission" date="2021-02" db="EMBL/GenBank/DDBJ databases">
        <authorList>
            <person name="Nowell W R."/>
        </authorList>
    </citation>
    <scope>NUCLEOTIDE SEQUENCE</scope>
</reference>
<proteinExistence type="predicted"/>
<evidence type="ECO:0000313" key="1">
    <source>
        <dbReference type="EMBL" id="CAF4002631.1"/>
    </source>
</evidence>
<dbReference type="AlphaFoldDB" id="A0A8S2NIH0"/>
<dbReference type="PANTHER" id="PTHR46601">
    <property type="entry name" value="ULP_PROTEASE DOMAIN-CONTAINING PROTEIN"/>
    <property type="match status" value="1"/>
</dbReference>
<name>A0A8S2NIH0_9BILA</name>
<sequence>MAQETHNRKGQTVKFRDHTIEIQTVIINGIECLRLRDVQLLFDTVRAFRIDSVLQVFLHDEYGNDLEPLRIAACIGQVVEAVESMKHSSNDTHDQLVRIEGKIDRFGINVQEIIRQIANAMRQMYQLHEYTTPRYFFILPAKHTDMMLIDTVQNWLHTHYKLYFLCECSHDPKEMHVAPHEGYSIKKARDFVVKYAPYLRTTIQIAQVLLSVGGLVIPQLENAATVINNAVPSRFQDPKYYIDMKQQLQMVDDLLNKVENQRNRAGASMIDKQKSKGTPLQGAELREIQTYLELVDDKRSLGNLYRIVTDDGYVRWVCLKRYDDISYNNKMSKYIKEFEAMGGKFDQKTKEAFVSQVNITSKNVEMMCKALGKGFNIVKLICRECSIDEDDLEKLLDIIINRSSVRCLNMGSVRVRNFFLNHKAACPRNYVHQWAKLMYSTKSLYSKQTLAKAAKKVLRVLPADPDKRQQILTRVGQDLGLFQKPISQRVQASIPMDVIQKVKEFYNNDSISWQAPGKRDCITVRENGIRVKYQKRFLLFNIREVHQLFVQDNPGASISRSSFAEFRPTYVLPKKTLAHRICICVTHENVNLLLKALSGHVQGLTNSLNTFLSKLVCDGKQESCMMSSCDDFINKFQLLIMNKITDDEKISKWFQWINTNGRAVKQVFSGSILQCVKQLKDKTPSYLRHVYIKRKQSQYFEDIKTNARDNTVVCQVDYAENFSMDNQDQIQSAHWGKKFVSIFTAYAWFGGSGGDGQSFGLVSNSITHNKYSVITCLEIIINEIISMILDVNEVIFFSDNASSQFKNRYVINYLTNMLDTMDIDFNWSYFASAHGKGVVDGVGGTLKRLVWLEIMAGEQCSSAEDFVKICRQKTKAINTIFVKQAQLDVTKSMLEKSFSNLSSIPDIRNHHHFKALHKDIIQYGQYSTSEKQYVFRF</sequence>
<accession>A0A8S2NIH0</accession>
<organism evidence="1 2">
    <name type="scientific">Rotaria magnacalcarata</name>
    <dbReference type="NCBI Taxonomy" id="392030"/>
    <lineage>
        <taxon>Eukaryota</taxon>
        <taxon>Metazoa</taxon>
        <taxon>Spiralia</taxon>
        <taxon>Gnathifera</taxon>
        <taxon>Rotifera</taxon>
        <taxon>Eurotatoria</taxon>
        <taxon>Bdelloidea</taxon>
        <taxon>Philodinida</taxon>
        <taxon>Philodinidae</taxon>
        <taxon>Rotaria</taxon>
    </lineage>
</organism>
<comment type="caution">
    <text evidence="1">The sequence shown here is derived from an EMBL/GenBank/DDBJ whole genome shotgun (WGS) entry which is preliminary data.</text>
</comment>